<feature type="domain" description="CDT1 Geminin-binding" evidence="2">
    <location>
        <begin position="173"/>
        <end position="244"/>
    </location>
</feature>
<dbReference type="AlphaFoldDB" id="A0A1I7Z080"/>
<protein>
    <submittedName>
        <fullName evidence="4">CDT1 domain-containing protein</fullName>
    </submittedName>
</protein>
<evidence type="ECO:0000256" key="1">
    <source>
        <dbReference type="SAM" id="MobiDB-lite"/>
    </source>
</evidence>
<organism evidence="3 4">
    <name type="scientific">Steinernema glaseri</name>
    <dbReference type="NCBI Taxonomy" id="37863"/>
    <lineage>
        <taxon>Eukaryota</taxon>
        <taxon>Metazoa</taxon>
        <taxon>Ecdysozoa</taxon>
        <taxon>Nematoda</taxon>
        <taxon>Chromadorea</taxon>
        <taxon>Rhabditida</taxon>
        <taxon>Tylenchina</taxon>
        <taxon>Panagrolaimomorpha</taxon>
        <taxon>Strongyloidoidea</taxon>
        <taxon>Steinernematidae</taxon>
        <taxon>Steinernema</taxon>
    </lineage>
</organism>
<dbReference type="SUPFAM" id="SSF46785">
    <property type="entry name" value="Winged helix' DNA-binding domain"/>
    <property type="match status" value="1"/>
</dbReference>
<feature type="compositionally biased region" description="Basic and acidic residues" evidence="1">
    <location>
        <begin position="70"/>
        <end position="80"/>
    </location>
</feature>
<evidence type="ECO:0000313" key="3">
    <source>
        <dbReference type="Proteomes" id="UP000095287"/>
    </source>
</evidence>
<dbReference type="Proteomes" id="UP000095287">
    <property type="component" value="Unplaced"/>
</dbReference>
<reference evidence="4" key="1">
    <citation type="submission" date="2016-11" db="UniProtKB">
        <authorList>
            <consortium name="WormBaseParasite"/>
        </authorList>
    </citation>
    <scope>IDENTIFICATION</scope>
</reference>
<accession>A0A1I7Z080</accession>
<feature type="compositionally biased region" description="Low complexity" evidence="1">
    <location>
        <begin position="98"/>
        <end position="117"/>
    </location>
</feature>
<evidence type="ECO:0000313" key="4">
    <source>
        <dbReference type="WBParaSite" id="L893_g21534.t1"/>
    </source>
</evidence>
<dbReference type="InterPro" id="IPR014939">
    <property type="entry name" value="CDT1_Gemini-bd-like"/>
</dbReference>
<keyword evidence="3" id="KW-1185">Reference proteome</keyword>
<dbReference type="WBParaSite" id="L893_g21534.t1">
    <property type="protein sequence ID" value="L893_g21534.t1"/>
    <property type="gene ID" value="L893_g21534"/>
</dbReference>
<sequence length="255" mass="28601">METRRTTRSSARAASASTVQPQIKDFFSVRRCPASRNVKPVKVATAAPAKPKTMAKKKELNKAVVTGETVKSEDFSKEVTPEQGMTAPKCRPKEEELVLSPESEPGPSTSTTLTAPSPRKKPRTENEDILAGFVNPLLDSKNQALFSDKNKYANLEKLTNDVRISSRLPLPKNMGKRIVFEDVRNDVEKHLKIAFTMDHFAQLLHAYPESYNVRLEKTRYTRGAPGSTSQYEYVIEPNLKNDVEGFMKMDLPKDT</sequence>
<evidence type="ECO:0000259" key="2">
    <source>
        <dbReference type="Pfam" id="PF08839"/>
    </source>
</evidence>
<dbReference type="Pfam" id="PF08839">
    <property type="entry name" value="CDT1"/>
    <property type="match status" value="1"/>
</dbReference>
<dbReference type="InterPro" id="IPR036390">
    <property type="entry name" value="WH_DNA-bd_sf"/>
</dbReference>
<feature type="region of interest" description="Disordered" evidence="1">
    <location>
        <begin position="37"/>
        <end position="124"/>
    </location>
</feature>
<feature type="compositionally biased region" description="Low complexity" evidence="1">
    <location>
        <begin position="38"/>
        <end position="52"/>
    </location>
</feature>
<name>A0A1I7Z080_9BILA</name>
<proteinExistence type="predicted"/>